<dbReference type="RefSeq" id="WP_166396814.1">
    <property type="nucleotide sequence ID" value="NZ_CP045121.1"/>
</dbReference>
<reference evidence="3 4" key="1">
    <citation type="submission" date="2019-10" db="EMBL/GenBank/DDBJ databases">
        <title>Rubrobacter sp nov SCSIO 52915 isolated from a deep-sea sediment in the South China Sea.</title>
        <authorList>
            <person name="Chen R.W."/>
        </authorList>
    </citation>
    <scope>NUCLEOTIDE SEQUENCE [LARGE SCALE GENOMIC DNA]</scope>
    <source>
        <strain evidence="3 4">SCSIO 52915</strain>
    </source>
</reference>
<feature type="transmembrane region" description="Helical" evidence="1">
    <location>
        <begin position="276"/>
        <end position="294"/>
    </location>
</feature>
<sequence>MLRLAASVGVVAPVLVGLALAGAFRVPAILASLGACAVVGWLLSRGGEARPLPRVTGWDAAVLGLVAGSFALYARPAEYVINSRDPGVYALVADRLARTGEFLVRDPLVGAVAPFHPFAQGIKYPGFYVFGQDLIVPQFFPGPFAFLGFGNLAGGLWGSLYVVPVLGALAVGMAFLLGSELFGRWAGILGAALLATSYAEVWWARHPSSEVISQLFVLSGLWLAVRFVRGGAGHGVVAGLLLGGAMLVRVDAFLAALALPALALCDLFFRRPFWRWLYPGVPLALAALAALAYLNTLGGATST</sequence>
<feature type="transmembrane region" description="Helical" evidence="1">
    <location>
        <begin position="211"/>
        <end position="228"/>
    </location>
</feature>
<evidence type="ECO:0000313" key="3">
    <source>
        <dbReference type="EMBL" id="QIN79154.1"/>
    </source>
</evidence>
<proteinExistence type="predicted"/>
<keyword evidence="1" id="KW-1133">Transmembrane helix</keyword>
<evidence type="ECO:0000256" key="1">
    <source>
        <dbReference type="SAM" id="Phobius"/>
    </source>
</evidence>
<feature type="domain" description="Glycosyltransferase RgtA/B/C/D-like" evidence="2">
    <location>
        <begin position="157"/>
        <end position="289"/>
    </location>
</feature>
<dbReference type="InterPro" id="IPR038731">
    <property type="entry name" value="RgtA/B/C-like"/>
</dbReference>
<feature type="transmembrane region" description="Helical" evidence="1">
    <location>
        <begin position="185"/>
        <end position="205"/>
    </location>
</feature>
<dbReference type="Proteomes" id="UP000502706">
    <property type="component" value="Chromosome"/>
</dbReference>
<name>A0A6G8PY36_9ACTN</name>
<keyword evidence="1" id="KW-0472">Membrane</keyword>
<evidence type="ECO:0000313" key="4">
    <source>
        <dbReference type="Proteomes" id="UP000502706"/>
    </source>
</evidence>
<dbReference type="Pfam" id="PF13231">
    <property type="entry name" value="PMT_2"/>
    <property type="match status" value="1"/>
</dbReference>
<dbReference type="AlphaFoldDB" id="A0A6G8PY36"/>
<organism evidence="3 4">
    <name type="scientific">Rubrobacter marinus</name>
    <dbReference type="NCBI Taxonomy" id="2653852"/>
    <lineage>
        <taxon>Bacteria</taxon>
        <taxon>Bacillati</taxon>
        <taxon>Actinomycetota</taxon>
        <taxon>Rubrobacteria</taxon>
        <taxon>Rubrobacterales</taxon>
        <taxon>Rubrobacteraceae</taxon>
        <taxon>Rubrobacter</taxon>
    </lineage>
</organism>
<dbReference type="KEGG" id="rmar:GBA65_12180"/>
<evidence type="ECO:0000259" key="2">
    <source>
        <dbReference type="Pfam" id="PF13231"/>
    </source>
</evidence>
<gene>
    <name evidence="3" type="ORF">GBA65_12180</name>
</gene>
<feature type="transmembrane region" description="Helical" evidence="1">
    <location>
        <begin position="240"/>
        <end position="264"/>
    </location>
</feature>
<dbReference type="EMBL" id="CP045121">
    <property type="protein sequence ID" value="QIN79154.1"/>
    <property type="molecule type" value="Genomic_DNA"/>
</dbReference>
<feature type="transmembrane region" description="Helical" evidence="1">
    <location>
        <begin position="56"/>
        <end position="74"/>
    </location>
</feature>
<keyword evidence="4" id="KW-1185">Reference proteome</keyword>
<keyword evidence="1" id="KW-0812">Transmembrane</keyword>
<protein>
    <recommendedName>
        <fullName evidence="2">Glycosyltransferase RgtA/B/C/D-like domain-containing protein</fullName>
    </recommendedName>
</protein>
<accession>A0A6G8PY36</accession>
<feature type="transmembrane region" description="Helical" evidence="1">
    <location>
        <begin position="156"/>
        <end position="178"/>
    </location>
</feature>